<dbReference type="RefSeq" id="WP_062944745.1">
    <property type="nucleotide sequence ID" value="NZ_CP171844.1"/>
</dbReference>
<dbReference type="CDD" id="cd00085">
    <property type="entry name" value="HNHc"/>
    <property type="match status" value="1"/>
</dbReference>
<evidence type="ECO:0000313" key="6">
    <source>
        <dbReference type="EMBL" id="KZA97488.1"/>
    </source>
</evidence>
<comment type="caution">
    <text evidence="6">The sequence shown here is derived from an EMBL/GenBank/DDBJ whole genome shotgun (WGS) entry which is preliminary data.</text>
</comment>
<organism evidence="6">
    <name type="scientific">Rhizobium leguminosarum</name>
    <dbReference type="NCBI Taxonomy" id="384"/>
    <lineage>
        <taxon>Bacteria</taxon>
        <taxon>Pseudomonadati</taxon>
        <taxon>Pseudomonadota</taxon>
        <taxon>Alphaproteobacteria</taxon>
        <taxon>Hyphomicrobiales</taxon>
        <taxon>Rhizobiaceae</taxon>
        <taxon>Rhizobium/Agrobacterium group</taxon>
        <taxon>Rhizobium</taxon>
    </lineage>
</organism>
<feature type="domain" description="HNH nuclease" evidence="5">
    <location>
        <begin position="52"/>
        <end position="107"/>
    </location>
</feature>
<dbReference type="PANTHER" id="PTHR41286">
    <property type="entry name" value="HNH NUCLEASE YAJD-RELATED"/>
    <property type="match status" value="1"/>
</dbReference>
<dbReference type="GO" id="GO:0016787">
    <property type="term" value="F:hydrolase activity"/>
    <property type="evidence" value="ECO:0007669"/>
    <property type="project" value="UniProtKB-KW"/>
</dbReference>
<evidence type="ECO:0000259" key="5">
    <source>
        <dbReference type="SMART" id="SM00507"/>
    </source>
</evidence>
<keyword evidence="6" id="KW-0255">Endonuclease</keyword>
<comment type="similarity">
    <text evidence="3">Belongs to the HNH nuclease family.</text>
</comment>
<reference evidence="6" key="1">
    <citation type="submission" date="2016-03" db="EMBL/GenBank/DDBJ databases">
        <title>Microsymbionts genomes from the relict species Vavilovia formosa.</title>
        <authorList>
            <person name="Chirak E."/>
            <person name="Kimeklis A."/>
            <person name="Kopat V."/>
            <person name="Andronov E."/>
        </authorList>
    </citation>
    <scope>NUCLEOTIDE SEQUENCE [LARGE SCALE GENOMIC DNA]</scope>
    <source>
        <strain evidence="6">Vaf12</strain>
    </source>
</reference>
<dbReference type="GO" id="GO:0008270">
    <property type="term" value="F:zinc ion binding"/>
    <property type="evidence" value="ECO:0007669"/>
    <property type="project" value="InterPro"/>
</dbReference>
<evidence type="ECO:0000256" key="1">
    <source>
        <dbReference type="ARBA" id="ARBA00022722"/>
    </source>
</evidence>
<dbReference type="Pfam" id="PF01844">
    <property type="entry name" value="HNH"/>
    <property type="match status" value="1"/>
</dbReference>
<keyword evidence="1" id="KW-0540">Nuclease</keyword>
<protein>
    <recommendedName>
        <fullName evidence="4">Putative HNH nuclease YajD</fullName>
    </recommendedName>
</protein>
<accession>A0A154IA87</accession>
<dbReference type="SMART" id="SM00507">
    <property type="entry name" value="HNHc"/>
    <property type="match status" value="1"/>
</dbReference>
<evidence type="ECO:0000256" key="4">
    <source>
        <dbReference type="ARBA" id="ARBA00040194"/>
    </source>
</evidence>
<dbReference type="EMBL" id="LVYU01000134">
    <property type="protein sequence ID" value="KZA97488.1"/>
    <property type="molecule type" value="Genomic_DNA"/>
</dbReference>
<evidence type="ECO:0000256" key="2">
    <source>
        <dbReference type="ARBA" id="ARBA00022801"/>
    </source>
</evidence>
<dbReference type="InterPro" id="IPR002711">
    <property type="entry name" value="HNH"/>
</dbReference>
<gene>
    <name evidence="6" type="ORF">A4A59_04875</name>
</gene>
<dbReference type="AlphaFoldDB" id="A0A154IA87"/>
<sequence length="117" mass="13538">MSLPPRICSCGNVVPHGELCACQKKARQERGARHDARRPSARARGYNHEWRKARAEYLATHPHCRECSKSSITRLATVVDHIIPHRGDKNLFWHRANWQPLCKPCHDSVKQRQERAL</sequence>
<keyword evidence="2" id="KW-0378">Hydrolase</keyword>
<dbReference type="GO" id="GO:0005829">
    <property type="term" value="C:cytosol"/>
    <property type="evidence" value="ECO:0007669"/>
    <property type="project" value="TreeGrafter"/>
</dbReference>
<dbReference type="GO" id="GO:0003676">
    <property type="term" value="F:nucleic acid binding"/>
    <property type="evidence" value="ECO:0007669"/>
    <property type="project" value="InterPro"/>
</dbReference>
<dbReference type="InterPro" id="IPR003615">
    <property type="entry name" value="HNH_nuc"/>
</dbReference>
<name>A0A154IA87_RHILE</name>
<dbReference type="Gene3D" id="1.10.30.50">
    <property type="match status" value="1"/>
</dbReference>
<dbReference type="GO" id="GO:0004519">
    <property type="term" value="F:endonuclease activity"/>
    <property type="evidence" value="ECO:0007669"/>
    <property type="project" value="UniProtKB-KW"/>
</dbReference>
<evidence type="ECO:0000256" key="3">
    <source>
        <dbReference type="ARBA" id="ARBA00038412"/>
    </source>
</evidence>
<proteinExistence type="inferred from homology"/>
<dbReference type="PANTHER" id="PTHR41286:SF1">
    <property type="entry name" value="HNH NUCLEASE YAJD-RELATED"/>
    <property type="match status" value="1"/>
</dbReference>